<accession>A0A7K3M4D6</accession>
<keyword evidence="2" id="KW-1133">Transmembrane helix</keyword>
<name>A0A7K3M4D6_9ACTN</name>
<feature type="compositionally biased region" description="Acidic residues" evidence="1">
    <location>
        <begin position="39"/>
        <end position="99"/>
    </location>
</feature>
<evidence type="ECO:0000313" key="5">
    <source>
        <dbReference type="Proteomes" id="UP000460435"/>
    </source>
</evidence>
<dbReference type="Proteomes" id="UP000460435">
    <property type="component" value="Unassembled WGS sequence"/>
</dbReference>
<evidence type="ECO:0000259" key="3">
    <source>
        <dbReference type="Pfam" id="PF13399"/>
    </source>
</evidence>
<feature type="domain" description="LytR/CpsA/Psr regulator C-terminal" evidence="3">
    <location>
        <begin position="111"/>
        <end position="196"/>
    </location>
</feature>
<keyword evidence="5" id="KW-1185">Reference proteome</keyword>
<dbReference type="Pfam" id="PF13399">
    <property type="entry name" value="LytR_C"/>
    <property type="match status" value="1"/>
</dbReference>
<feature type="transmembrane region" description="Helical" evidence="2">
    <location>
        <begin position="12"/>
        <end position="31"/>
    </location>
</feature>
<feature type="region of interest" description="Disordered" evidence="1">
    <location>
        <begin position="34"/>
        <end position="111"/>
    </location>
</feature>
<reference evidence="4 5" key="1">
    <citation type="submission" date="2019-11" db="EMBL/GenBank/DDBJ databases">
        <authorList>
            <person name="Li X.-J."/>
            <person name="Feng X.-M."/>
        </authorList>
    </citation>
    <scope>NUCLEOTIDE SEQUENCE [LARGE SCALE GENOMIC DNA]</scope>
    <source>
        <strain evidence="4 5">XMNu-373</strain>
    </source>
</reference>
<proteinExistence type="predicted"/>
<protein>
    <recommendedName>
        <fullName evidence="3">LytR/CpsA/Psr regulator C-terminal domain-containing protein</fullName>
    </recommendedName>
</protein>
<dbReference type="EMBL" id="WLZY01000004">
    <property type="protein sequence ID" value="NDL58174.1"/>
    <property type="molecule type" value="Genomic_DNA"/>
</dbReference>
<gene>
    <name evidence="4" type="ORF">F7O44_13940</name>
</gene>
<evidence type="ECO:0000313" key="4">
    <source>
        <dbReference type="EMBL" id="NDL58174.1"/>
    </source>
</evidence>
<keyword evidence="2" id="KW-0812">Transmembrane</keyword>
<dbReference type="Gene3D" id="3.30.70.2390">
    <property type="match status" value="1"/>
</dbReference>
<organism evidence="4 5">
    <name type="scientific">Phytoactinopolyspora mesophila</name>
    <dbReference type="NCBI Taxonomy" id="2650750"/>
    <lineage>
        <taxon>Bacteria</taxon>
        <taxon>Bacillati</taxon>
        <taxon>Actinomycetota</taxon>
        <taxon>Actinomycetes</taxon>
        <taxon>Jiangellales</taxon>
        <taxon>Jiangellaceae</taxon>
        <taxon>Phytoactinopolyspora</taxon>
    </lineage>
</organism>
<sequence>MTMRERLDRAWPSLVALLGTVGVVLVLLFIFGDNTGDGTGDDLGDIVVGDDPEFEEDPADEDDEPTGEPTDPADPEADESGEDAGESGDENENGEEPDPEPTTAPPELRSPVGIANQTAVQGLELRAQERLEAGGWEVAATSGFEGNVPATTVYYPPGMEEQAQALSRQFPEIGRVEPTFEGVNQTRLVIVLVEDYSDVVDG</sequence>
<comment type="caution">
    <text evidence="4">The sequence shown here is derived from an EMBL/GenBank/DDBJ whole genome shotgun (WGS) entry which is preliminary data.</text>
</comment>
<dbReference type="AlphaFoldDB" id="A0A7K3M4D6"/>
<evidence type="ECO:0000256" key="1">
    <source>
        <dbReference type="SAM" id="MobiDB-lite"/>
    </source>
</evidence>
<evidence type="ECO:0000256" key="2">
    <source>
        <dbReference type="SAM" id="Phobius"/>
    </source>
</evidence>
<keyword evidence="2" id="KW-0472">Membrane</keyword>
<dbReference type="InterPro" id="IPR027381">
    <property type="entry name" value="LytR/CpsA/Psr_C"/>
</dbReference>